<reference evidence="4" key="2">
    <citation type="submission" date="2020-09" db="EMBL/GenBank/DDBJ databases">
        <authorList>
            <person name="Sun Q."/>
            <person name="Sedlacek I."/>
        </authorList>
    </citation>
    <scope>NUCLEOTIDE SEQUENCE</scope>
    <source>
        <strain evidence="4">CCM 7897</strain>
    </source>
</reference>
<dbReference type="EMBL" id="BMCT01000001">
    <property type="protein sequence ID" value="GGF48500.1"/>
    <property type="molecule type" value="Genomic_DNA"/>
</dbReference>
<dbReference type="InterPro" id="IPR036291">
    <property type="entry name" value="NAD(P)-bd_dom_sf"/>
</dbReference>
<organism evidence="4 5">
    <name type="scientific">Azorhizobium oxalatiphilum</name>
    <dbReference type="NCBI Taxonomy" id="980631"/>
    <lineage>
        <taxon>Bacteria</taxon>
        <taxon>Pseudomonadati</taxon>
        <taxon>Pseudomonadota</taxon>
        <taxon>Alphaproteobacteria</taxon>
        <taxon>Hyphomicrobiales</taxon>
        <taxon>Xanthobacteraceae</taxon>
        <taxon>Azorhizobium</taxon>
    </lineage>
</organism>
<gene>
    <name evidence="4" type="primary">fabG</name>
    <name evidence="4" type="ORF">GCM10007301_04690</name>
</gene>
<keyword evidence="5" id="KW-1185">Reference proteome</keyword>
<dbReference type="SMART" id="SM00822">
    <property type="entry name" value="PKS_KR"/>
    <property type="match status" value="1"/>
</dbReference>
<dbReference type="SUPFAM" id="SSF51735">
    <property type="entry name" value="NAD(P)-binding Rossmann-fold domains"/>
    <property type="match status" value="1"/>
</dbReference>
<evidence type="ECO:0000256" key="1">
    <source>
        <dbReference type="ARBA" id="ARBA00006484"/>
    </source>
</evidence>
<protein>
    <submittedName>
        <fullName evidence="4">3-ketoacyl-ACP reductase</fullName>
    </submittedName>
</protein>
<dbReference type="PRINTS" id="PR00080">
    <property type="entry name" value="SDRFAMILY"/>
</dbReference>
<comment type="similarity">
    <text evidence="1">Belongs to the short-chain dehydrogenases/reductases (SDR) family.</text>
</comment>
<dbReference type="FunFam" id="3.40.50.720:FF:000084">
    <property type="entry name" value="Short-chain dehydrogenase reductase"/>
    <property type="match status" value="1"/>
</dbReference>
<dbReference type="PANTHER" id="PTHR48107:SF7">
    <property type="entry name" value="RE15974P"/>
    <property type="match status" value="1"/>
</dbReference>
<dbReference type="PRINTS" id="PR00081">
    <property type="entry name" value="GDHRDH"/>
</dbReference>
<comment type="caution">
    <text evidence="4">The sequence shown here is derived from an EMBL/GenBank/DDBJ whole genome shotgun (WGS) entry which is preliminary data.</text>
</comment>
<dbReference type="AlphaFoldDB" id="A0A917F439"/>
<proteinExistence type="inferred from homology"/>
<dbReference type="InterPro" id="IPR002347">
    <property type="entry name" value="SDR_fam"/>
</dbReference>
<name>A0A917F439_9HYPH</name>
<dbReference type="Proteomes" id="UP000606044">
    <property type="component" value="Unassembled WGS sequence"/>
</dbReference>
<sequence>MNRVALVTGASRGIGRAIALRLAKDGFAIAVGYAGQKAKADEVVDAITAAGGKAVPVQADIAKSIEVERMFDLAEAALGPINAVVNSAGMLKMIPMKDFSDADFAAIMGANVTGAFNVMRAAANRMPDGGRIVNISTTVVATAMPNYGPYAASKAAVDLMTRVMAGEMRGRSITVNAVAPGATGTDLFYEGKSEEFIARLAKASPLERIADPDDIAPVVAFLCSPEGGWVNGQIVRANGGVA</sequence>
<evidence type="ECO:0000256" key="2">
    <source>
        <dbReference type="ARBA" id="ARBA00023002"/>
    </source>
</evidence>
<dbReference type="Gene3D" id="3.40.50.720">
    <property type="entry name" value="NAD(P)-binding Rossmann-like Domain"/>
    <property type="match status" value="1"/>
</dbReference>
<dbReference type="GO" id="GO:0016614">
    <property type="term" value="F:oxidoreductase activity, acting on CH-OH group of donors"/>
    <property type="evidence" value="ECO:0007669"/>
    <property type="project" value="UniProtKB-ARBA"/>
</dbReference>
<keyword evidence="2" id="KW-0560">Oxidoreductase</keyword>
<accession>A0A917F439</accession>
<evidence type="ECO:0000313" key="4">
    <source>
        <dbReference type="EMBL" id="GGF48500.1"/>
    </source>
</evidence>
<dbReference type="RefSeq" id="WP_188575033.1">
    <property type="nucleotide sequence ID" value="NZ_BMCT01000001.1"/>
</dbReference>
<dbReference type="PANTHER" id="PTHR48107">
    <property type="entry name" value="NADPH-DEPENDENT ALDEHYDE REDUCTASE-LIKE PROTEIN, CHLOROPLASTIC-RELATED"/>
    <property type="match status" value="1"/>
</dbReference>
<evidence type="ECO:0000313" key="5">
    <source>
        <dbReference type="Proteomes" id="UP000606044"/>
    </source>
</evidence>
<dbReference type="InterPro" id="IPR057326">
    <property type="entry name" value="KR_dom"/>
</dbReference>
<feature type="domain" description="Ketoreductase" evidence="3">
    <location>
        <begin position="3"/>
        <end position="181"/>
    </location>
</feature>
<reference evidence="4" key="1">
    <citation type="journal article" date="2014" name="Int. J. Syst. Evol. Microbiol.">
        <title>Complete genome sequence of Corynebacterium casei LMG S-19264T (=DSM 44701T), isolated from a smear-ripened cheese.</title>
        <authorList>
            <consortium name="US DOE Joint Genome Institute (JGI-PGF)"/>
            <person name="Walter F."/>
            <person name="Albersmeier A."/>
            <person name="Kalinowski J."/>
            <person name="Ruckert C."/>
        </authorList>
    </citation>
    <scope>NUCLEOTIDE SEQUENCE</scope>
    <source>
        <strain evidence="4">CCM 7897</strain>
    </source>
</reference>
<evidence type="ECO:0000259" key="3">
    <source>
        <dbReference type="SMART" id="SM00822"/>
    </source>
</evidence>
<dbReference type="Pfam" id="PF13561">
    <property type="entry name" value="adh_short_C2"/>
    <property type="match status" value="1"/>
</dbReference>